<keyword evidence="6 10" id="KW-1133">Transmembrane helix</keyword>
<dbReference type="SUPFAM" id="SSF103481">
    <property type="entry name" value="Multidrug resistance efflux transporter EmrE"/>
    <property type="match status" value="1"/>
</dbReference>
<keyword evidence="12" id="KW-1185">Reference proteome</keyword>
<dbReference type="InterPro" id="IPR045324">
    <property type="entry name" value="Small_multidrug_res"/>
</dbReference>
<feature type="transmembrane region" description="Helical" evidence="10">
    <location>
        <begin position="33"/>
        <end position="50"/>
    </location>
</feature>
<dbReference type="PANTHER" id="PTHR30561:SF0">
    <property type="entry name" value="GUANIDINIUM EXPORTER"/>
    <property type="match status" value="1"/>
</dbReference>
<keyword evidence="4" id="KW-1003">Cell membrane</keyword>
<evidence type="ECO:0000256" key="6">
    <source>
        <dbReference type="ARBA" id="ARBA00022989"/>
    </source>
</evidence>
<evidence type="ECO:0000256" key="3">
    <source>
        <dbReference type="ARBA" id="ARBA00022448"/>
    </source>
</evidence>
<keyword evidence="8" id="KW-0046">Antibiotic resistance</keyword>
<dbReference type="EMBL" id="FOPJ01000002">
    <property type="protein sequence ID" value="SFG26190.1"/>
    <property type="molecule type" value="Genomic_DNA"/>
</dbReference>
<dbReference type="GO" id="GO:0005886">
    <property type="term" value="C:plasma membrane"/>
    <property type="evidence" value="ECO:0007669"/>
    <property type="project" value="UniProtKB-SubCell"/>
</dbReference>
<dbReference type="Pfam" id="PF00893">
    <property type="entry name" value="Multi_Drug_Res"/>
    <property type="match status" value="1"/>
</dbReference>
<dbReference type="GO" id="GO:0046677">
    <property type="term" value="P:response to antibiotic"/>
    <property type="evidence" value="ECO:0007669"/>
    <property type="project" value="UniProtKB-KW"/>
</dbReference>
<evidence type="ECO:0000256" key="1">
    <source>
        <dbReference type="ARBA" id="ARBA00004651"/>
    </source>
</evidence>
<organism evidence="11 12">
    <name type="scientific">Corynebacterium spheniscorum</name>
    <dbReference type="NCBI Taxonomy" id="185761"/>
    <lineage>
        <taxon>Bacteria</taxon>
        <taxon>Bacillati</taxon>
        <taxon>Actinomycetota</taxon>
        <taxon>Actinomycetes</taxon>
        <taxon>Mycobacteriales</taxon>
        <taxon>Corynebacteriaceae</taxon>
        <taxon>Corynebacterium</taxon>
    </lineage>
</organism>
<evidence type="ECO:0000313" key="11">
    <source>
        <dbReference type="EMBL" id="SFG26190.1"/>
    </source>
</evidence>
<keyword evidence="7 10" id="KW-0472">Membrane</keyword>
<accession>A0A1I2QE30</accession>
<evidence type="ECO:0000256" key="2">
    <source>
        <dbReference type="ARBA" id="ARBA00007822"/>
    </source>
</evidence>
<dbReference type="InterPro" id="IPR037185">
    <property type="entry name" value="EmrE-like"/>
</dbReference>
<reference evidence="11 12" key="1">
    <citation type="submission" date="2016-10" db="EMBL/GenBank/DDBJ databases">
        <authorList>
            <person name="de Groot N.N."/>
        </authorList>
    </citation>
    <scope>NUCLEOTIDE SEQUENCE [LARGE SCALE GENOMIC DNA]</scope>
    <source>
        <strain>J11</strain>
        <strain evidence="12">PG 39</strain>
    </source>
</reference>
<dbReference type="STRING" id="185761.SAMN05660282_00398"/>
<evidence type="ECO:0000256" key="8">
    <source>
        <dbReference type="ARBA" id="ARBA00023251"/>
    </source>
</evidence>
<gene>
    <name evidence="11" type="ORF">SAMN05660282_00398</name>
</gene>
<keyword evidence="5 9" id="KW-0812">Transmembrane</keyword>
<evidence type="ECO:0000256" key="7">
    <source>
        <dbReference type="ARBA" id="ARBA00023136"/>
    </source>
</evidence>
<evidence type="ECO:0000256" key="4">
    <source>
        <dbReference type="ARBA" id="ARBA00022475"/>
    </source>
</evidence>
<dbReference type="Gene3D" id="1.10.3730.20">
    <property type="match status" value="1"/>
</dbReference>
<dbReference type="RefSeq" id="WP_092283914.1">
    <property type="nucleotide sequence ID" value="NZ_FOPJ01000002.1"/>
</dbReference>
<dbReference type="PANTHER" id="PTHR30561">
    <property type="entry name" value="SMR FAMILY PROTON-DEPENDENT DRUG EFFLUX TRANSPORTER SUGE"/>
    <property type="match status" value="1"/>
</dbReference>
<comment type="similarity">
    <text evidence="2">Belongs to the drug/metabolite transporter (DMT) superfamily. Small multidrug resistance (SMR) (TC 2.A.7.1) family. Mmr subfamily.</text>
</comment>
<feature type="transmembrane region" description="Helical" evidence="10">
    <location>
        <begin position="82"/>
        <end position="103"/>
    </location>
</feature>
<dbReference type="OrthoDB" id="21828at2"/>
<dbReference type="Proteomes" id="UP000199065">
    <property type="component" value="Unassembled WGS sequence"/>
</dbReference>
<protein>
    <submittedName>
        <fullName evidence="11">Quaternary ammonium compound-resistance protein SugE</fullName>
    </submittedName>
</protein>
<evidence type="ECO:0000313" key="12">
    <source>
        <dbReference type="Proteomes" id="UP000199065"/>
    </source>
</evidence>
<dbReference type="AlphaFoldDB" id="A0A1I2QE30"/>
<sequence length="104" mass="11102">MHWTVLILSGLFEGVWAIALDRSEGFSRLWPSLIFFAALTISMGGLAWALRGLPVGTAYAAWVAVGVIVALVYSLVTGEEAFSWAKMLFIAMIIGGVVGLKALS</sequence>
<name>A0A1I2QE30_9CORY</name>
<comment type="subcellular location">
    <subcellularLocation>
        <location evidence="1 9">Cell membrane</location>
        <topology evidence="1 9">Multi-pass membrane protein</topology>
    </subcellularLocation>
</comment>
<feature type="transmembrane region" description="Helical" evidence="10">
    <location>
        <begin position="57"/>
        <end position="76"/>
    </location>
</feature>
<dbReference type="InterPro" id="IPR000390">
    <property type="entry name" value="Small_drug/metabolite_transptr"/>
</dbReference>
<proteinExistence type="inferred from homology"/>
<evidence type="ECO:0000256" key="10">
    <source>
        <dbReference type="SAM" id="Phobius"/>
    </source>
</evidence>
<keyword evidence="3" id="KW-0813">Transport</keyword>
<evidence type="ECO:0000256" key="5">
    <source>
        <dbReference type="ARBA" id="ARBA00022692"/>
    </source>
</evidence>
<dbReference type="GO" id="GO:0022857">
    <property type="term" value="F:transmembrane transporter activity"/>
    <property type="evidence" value="ECO:0007669"/>
    <property type="project" value="InterPro"/>
</dbReference>
<evidence type="ECO:0000256" key="9">
    <source>
        <dbReference type="RuleBase" id="RU003942"/>
    </source>
</evidence>